<reference evidence="4" key="4">
    <citation type="submission" date="2025-08" db="UniProtKB">
        <authorList>
            <consortium name="Ensembl"/>
        </authorList>
    </citation>
    <scope>IDENTIFICATION</scope>
</reference>
<dbReference type="GeneTree" id="ENSGT00940000153974"/>
<dbReference type="Pfam" id="PF13812">
    <property type="entry name" value="PPR_3"/>
    <property type="match status" value="3"/>
</dbReference>
<dbReference type="Gene3D" id="1.25.40.10">
    <property type="entry name" value="Tetratricopeptide repeat domain"/>
    <property type="match status" value="3"/>
</dbReference>
<feature type="compositionally biased region" description="Polar residues" evidence="2">
    <location>
        <begin position="547"/>
        <end position="566"/>
    </location>
</feature>
<accession>A0A4W3JJ84</accession>
<evidence type="ECO:0000313" key="4">
    <source>
        <dbReference type="Ensembl" id="ENSCMIP00000042557.1"/>
    </source>
</evidence>
<dbReference type="PANTHER" id="PTHR24014">
    <property type="entry name" value="2-OXOGLUTARATE AND IRON-DEPENDENT OXYGENASE DOMAIN-CONTAINING PROTEIN 2"/>
    <property type="match status" value="1"/>
</dbReference>
<dbReference type="AlphaFoldDB" id="A0A4W3JJ84"/>
<reference evidence="5" key="1">
    <citation type="journal article" date="2006" name="Science">
        <title>Ancient noncoding elements conserved in the human genome.</title>
        <authorList>
            <person name="Venkatesh B."/>
            <person name="Kirkness E.F."/>
            <person name="Loh Y.H."/>
            <person name="Halpern A.L."/>
            <person name="Lee A.P."/>
            <person name="Johnson J."/>
            <person name="Dandona N."/>
            <person name="Viswanathan L.D."/>
            <person name="Tay A."/>
            <person name="Venter J.C."/>
            <person name="Strausberg R.L."/>
            <person name="Brenner S."/>
        </authorList>
    </citation>
    <scope>NUCLEOTIDE SEQUENCE [LARGE SCALE GENOMIC DNA]</scope>
</reference>
<dbReference type="PROSITE" id="PS51375">
    <property type="entry name" value="PPR"/>
    <property type="match status" value="1"/>
</dbReference>
<reference evidence="5" key="3">
    <citation type="journal article" date="2014" name="Nature">
        <title>Elephant shark genome provides unique insights into gnathostome evolution.</title>
        <authorList>
            <consortium name="International Elephant Shark Genome Sequencing Consortium"/>
            <person name="Venkatesh B."/>
            <person name="Lee A.P."/>
            <person name="Ravi V."/>
            <person name="Maurya A.K."/>
            <person name="Lian M.M."/>
            <person name="Swann J.B."/>
            <person name="Ohta Y."/>
            <person name="Flajnik M.F."/>
            <person name="Sutoh Y."/>
            <person name="Kasahara M."/>
            <person name="Hoon S."/>
            <person name="Gangu V."/>
            <person name="Roy S.W."/>
            <person name="Irimia M."/>
            <person name="Korzh V."/>
            <person name="Kondrychyn I."/>
            <person name="Lim Z.W."/>
            <person name="Tay B.H."/>
            <person name="Tohari S."/>
            <person name="Kong K.W."/>
            <person name="Ho S."/>
            <person name="Lorente-Galdos B."/>
            <person name="Quilez J."/>
            <person name="Marques-Bonet T."/>
            <person name="Raney B.J."/>
            <person name="Ingham P.W."/>
            <person name="Tay A."/>
            <person name="Hillier L.W."/>
            <person name="Minx P."/>
            <person name="Boehm T."/>
            <person name="Wilson R.K."/>
            <person name="Brenner S."/>
            <person name="Warren W.C."/>
        </authorList>
    </citation>
    <scope>NUCLEOTIDE SEQUENCE [LARGE SCALE GENOMIC DNA]</scope>
</reference>
<dbReference type="GO" id="GO:0005759">
    <property type="term" value="C:mitochondrial matrix"/>
    <property type="evidence" value="ECO:0007669"/>
    <property type="project" value="TreeGrafter"/>
</dbReference>
<dbReference type="Pfam" id="PF13041">
    <property type="entry name" value="PPR_2"/>
    <property type="match status" value="1"/>
</dbReference>
<feature type="compositionally biased region" description="Basic residues" evidence="2">
    <location>
        <begin position="569"/>
        <end position="578"/>
    </location>
</feature>
<dbReference type="InParanoid" id="A0A4W3JJ84"/>
<dbReference type="GO" id="GO:0000049">
    <property type="term" value="F:tRNA binding"/>
    <property type="evidence" value="ECO:0007669"/>
    <property type="project" value="TreeGrafter"/>
</dbReference>
<keyword evidence="3" id="KW-0732">Signal</keyword>
<feature type="region of interest" description="Disordered" evidence="2">
    <location>
        <begin position="546"/>
        <end position="578"/>
    </location>
</feature>
<dbReference type="STRING" id="7868.ENSCMIP00000042557"/>
<evidence type="ECO:0000313" key="5">
    <source>
        <dbReference type="Proteomes" id="UP000314986"/>
    </source>
</evidence>
<proteinExistence type="predicted"/>
<dbReference type="GO" id="GO:0042780">
    <property type="term" value="P:tRNA 3'-end processing"/>
    <property type="evidence" value="ECO:0007669"/>
    <property type="project" value="TreeGrafter"/>
</dbReference>
<dbReference type="InterPro" id="IPR002885">
    <property type="entry name" value="PPR_rpt"/>
</dbReference>
<dbReference type="Proteomes" id="UP000314986">
    <property type="component" value="Unassembled WGS sequence"/>
</dbReference>
<reference evidence="5" key="2">
    <citation type="journal article" date="2007" name="PLoS Biol.">
        <title>Survey sequencing and comparative analysis of the elephant shark (Callorhinchus milii) genome.</title>
        <authorList>
            <person name="Venkatesh B."/>
            <person name="Kirkness E.F."/>
            <person name="Loh Y.H."/>
            <person name="Halpern A.L."/>
            <person name="Lee A.P."/>
            <person name="Johnson J."/>
            <person name="Dandona N."/>
            <person name="Viswanathan L.D."/>
            <person name="Tay A."/>
            <person name="Venter J.C."/>
            <person name="Strausberg R.L."/>
            <person name="Brenner S."/>
        </authorList>
    </citation>
    <scope>NUCLEOTIDE SEQUENCE [LARGE SCALE GENOMIC DNA]</scope>
</reference>
<dbReference type="NCBIfam" id="TIGR00756">
    <property type="entry name" value="PPR"/>
    <property type="match status" value="1"/>
</dbReference>
<dbReference type="InterPro" id="IPR011990">
    <property type="entry name" value="TPR-like_helical_dom_sf"/>
</dbReference>
<protein>
    <submittedName>
        <fullName evidence="4">Pentatricopeptide repeat domain 1</fullName>
    </submittedName>
</protein>
<feature type="signal peptide" evidence="3">
    <location>
        <begin position="1"/>
        <end position="26"/>
    </location>
</feature>
<evidence type="ECO:0000256" key="3">
    <source>
        <dbReference type="SAM" id="SignalP"/>
    </source>
</evidence>
<sequence length="578" mass="65406">WTSSQHERRCVNVICCCCCLCHAVTGKLSEALVMFETRMLKEEQLPPEEYNYTVLIGGCGRAGYLKKAIRLYNDMKKRAIIPSEATYTALFNACAESPWKHSGLQFVIKLREELKRKNIQANLHTYHSMLKAFAICSDLRACFQVLQEIVHSGHEVNEITFSNLMIGCINDTENGFRCLLQIWRQMLKLGIRPDAKSYNLLLRGARDCGIGEPSMASRLLLDEDDSVRSLQQRRKVRRLKGQKEKHKEKSTGSLDVDLLEQQIFADVPLLPEDGDKARGAGPTARINPESTWKPVKAPEPLDGPLNLLDLQVHKGNVISLGAAGRPCDRLALIGNLSGLLGKMKADGVRPDIKTFTLLVDVMDLENDSESSLLTLMDEHGVKADISFFNTLVRKRSKMGDLEGAKAVIRLLTERSLTPNMYTFCNLAIACRKSCDGLQLLSDMKMSGVIPNVNVYSTLINAAAKQLDYVFLIDVLRDMARNQVSPNQVVLRQLEFAASYPPKFDRYKSKNTYLEKIDGFRGFYYQWLTWMPVAETPHPWERYRIKKVSSTQEDQPNQSDVKTTTTKLRPEKKKKSKVH</sequence>
<reference evidence="4" key="5">
    <citation type="submission" date="2025-09" db="UniProtKB">
        <authorList>
            <consortium name="Ensembl"/>
        </authorList>
    </citation>
    <scope>IDENTIFICATION</scope>
</reference>
<dbReference type="OMA" id="EHPENTG"/>
<dbReference type="Ensembl" id="ENSCMIT00000043176.1">
    <property type="protein sequence ID" value="ENSCMIP00000042557.1"/>
    <property type="gene ID" value="ENSCMIG00000017705.1"/>
</dbReference>
<dbReference type="FunCoup" id="A0A4W3JJ84">
    <property type="interactions" value="331"/>
</dbReference>
<organism evidence="4 5">
    <name type="scientific">Callorhinchus milii</name>
    <name type="common">Ghost shark</name>
    <dbReference type="NCBI Taxonomy" id="7868"/>
    <lineage>
        <taxon>Eukaryota</taxon>
        <taxon>Metazoa</taxon>
        <taxon>Chordata</taxon>
        <taxon>Craniata</taxon>
        <taxon>Vertebrata</taxon>
        <taxon>Chondrichthyes</taxon>
        <taxon>Holocephali</taxon>
        <taxon>Chimaeriformes</taxon>
        <taxon>Callorhinchidae</taxon>
        <taxon>Callorhinchus</taxon>
    </lineage>
</organism>
<keyword evidence="5" id="KW-1185">Reference proteome</keyword>
<evidence type="ECO:0000256" key="2">
    <source>
        <dbReference type="SAM" id="MobiDB-lite"/>
    </source>
</evidence>
<name>A0A4W3JJ84_CALMI</name>
<dbReference type="PANTHER" id="PTHR24014:SF6">
    <property type="entry name" value="PENTATRICOPEPTIDE REPEAT-CONTAINING PROTEIN 1, MITOCHONDRIAL"/>
    <property type="match status" value="1"/>
</dbReference>
<evidence type="ECO:0000256" key="1">
    <source>
        <dbReference type="PROSITE-ProRule" id="PRU00708"/>
    </source>
</evidence>
<feature type="region of interest" description="Disordered" evidence="2">
    <location>
        <begin position="274"/>
        <end position="298"/>
    </location>
</feature>
<feature type="repeat" description="PPR" evidence="1">
    <location>
        <begin position="48"/>
        <end position="82"/>
    </location>
</feature>
<feature type="chain" id="PRO_5021475768" evidence="3">
    <location>
        <begin position="27"/>
        <end position="578"/>
    </location>
</feature>